<proteinExistence type="inferred from homology"/>
<reference evidence="3 4" key="1">
    <citation type="submission" date="2019-12" db="EMBL/GenBank/DDBJ databases">
        <title>A genome sequence resource for the geographically widespread anthracnose pathogen Colletotrichum asianum.</title>
        <authorList>
            <person name="Meng Y."/>
        </authorList>
    </citation>
    <scope>NUCLEOTIDE SEQUENCE [LARGE SCALE GENOMIC DNA]</scope>
    <source>
        <strain evidence="3 4">ICMP 18580</strain>
    </source>
</reference>
<dbReference type="AlphaFoldDB" id="A0A8H3WIR3"/>
<dbReference type="OrthoDB" id="3454835at2759"/>
<protein>
    <recommendedName>
        <fullName evidence="2">EthD domain-containing protein</fullName>
    </recommendedName>
</protein>
<comment type="caution">
    <text evidence="3">The sequence shown here is derived from an EMBL/GenBank/DDBJ whole genome shotgun (WGS) entry which is preliminary data.</text>
</comment>
<dbReference type="SUPFAM" id="SSF54909">
    <property type="entry name" value="Dimeric alpha+beta barrel"/>
    <property type="match status" value="1"/>
</dbReference>
<evidence type="ECO:0000259" key="2">
    <source>
        <dbReference type="Pfam" id="PF07110"/>
    </source>
</evidence>
<evidence type="ECO:0000256" key="1">
    <source>
        <dbReference type="ARBA" id="ARBA00005986"/>
    </source>
</evidence>
<accession>A0A8H3WIR3</accession>
<feature type="domain" description="EthD" evidence="2">
    <location>
        <begin position="23"/>
        <end position="121"/>
    </location>
</feature>
<evidence type="ECO:0000313" key="4">
    <source>
        <dbReference type="Proteomes" id="UP000434172"/>
    </source>
</evidence>
<dbReference type="InterPro" id="IPR009799">
    <property type="entry name" value="EthD_dom"/>
</dbReference>
<dbReference type="Proteomes" id="UP000434172">
    <property type="component" value="Unassembled WGS sequence"/>
</dbReference>
<dbReference type="GO" id="GO:0016491">
    <property type="term" value="F:oxidoreductase activity"/>
    <property type="evidence" value="ECO:0007669"/>
    <property type="project" value="InterPro"/>
</dbReference>
<sequence>MSDQTATETPQNTVCSIAFLKRKADLTQEVFYHHWENVHGPLVRPWAKKHGFISYTQVHAARAMNKGATPIGPESRDANSLEGFDGCAVFELPSFEVFAAAFKDDYYLNVIEPDEKNFIDKKAGVMRSRGDMRKIL</sequence>
<dbReference type="Pfam" id="PF07110">
    <property type="entry name" value="EthD"/>
    <property type="match status" value="1"/>
</dbReference>
<comment type="similarity">
    <text evidence="1">Belongs to the tpcK family.</text>
</comment>
<evidence type="ECO:0000313" key="3">
    <source>
        <dbReference type="EMBL" id="KAF0327215.1"/>
    </source>
</evidence>
<dbReference type="Gene3D" id="3.30.70.100">
    <property type="match status" value="1"/>
</dbReference>
<keyword evidence="4" id="KW-1185">Reference proteome</keyword>
<dbReference type="InterPro" id="IPR011008">
    <property type="entry name" value="Dimeric_a/b-barrel"/>
</dbReference>
<name>A0A8H3WIR3_9PEZI</name>
<gene>
    <name evidence="3" type="ORF">GQ607_005404</name>
</gene>
<organism evidence="3 4">
    <name type="scientific">Colletotrichum asianum</name>
    <dbReference type="NCBI Taxonomy" id="702518"/>
    <lineage>
        <taxon>Eukaryota</taxon>
        <taxon>Fungi</taxon>
        <taxon>Dikarya</taxon>
        <taxon>Ascomycota</taxon>
        <taxon>Pezizomycotina</taxon>
        <taxon>Sordariomycetes</taxon>
        <taxon>Hypocreomycetidae</taxon>
        <taxon>Glomerellales</taxon>
        <taxon>Glomerellaceae</taxon>
        <taxon>Colletotrichum</taxon>
        <taxon>Colletotrichum gloeosporioides species complex</taxon>
    </lineage>
</organism>
<dbReference type="EMBL" id="WOWK01000024">
    <property type="protein sequence ID" value="KAF0327215.1"/>
    <property type="molecule type" value="Genomic_DNA"/>
</dbReference>